<dbReference type="EMBL" id="OX451737">
    <property type="protein sequence ID" value="CAI8598493.1"/>
    <property type="molecule type" value="Genomic_DNA"/>
</dbReference>
<sequence length="286" mass="33050">MMLKSLFSHQLDILWFGRQLDDKEYMEYIHYVRNSSRLEFCVFKFKSSFFHTKDFKYWWSQYQTQYFSATAFLQKLMDAFEAWEASRLSVDLISEVPLADQRKNPDVEAQTTKVSERKPQPSIGPDSFDHNDGSHIFLHSKLRLPQSSIGGRNSRELSSKPTPQKLKLLVLMLRLLLLMIKRKLHLLDNQLQQFQLRKKKTSNPLKRYLFLTPLPFTKIKSSFQAQVHEEVVGTTPSIGTTSARDVDALEIGNDLSINITSHSTPPDGLTHCSTAHISEENTEANR</sequence>
<proteinExistence type="predicted"/>
<evidence type="ECO:0000313" key="2">
    <source>
        <dbReference type="EMBL" id="CAI8598493.1"/>
    </source>
</evidence>
<accession>A0AAV0ZLS1</accession>
<keyword evidence="3" id="KW-1185">Reference proteome</keyword>
<evidence type="ECO:0000313" key="3">
    <source>
        <dbReference type="Proteomes" id="UP001157006"/>
    </source>
</evidence>
<name>A0AAV0ZLS1_VICFA</name>
<feature type="region of interest" description="Disordered" evidence="1">
    <location>
        <begin position="103"/>
        <end position="128"/>
    </location>
</feature>
<dbReference type="AlphaFoldDB" id="A0AAV0ZLS1"/>
<protein>
    <submittedName>
        <fullName evidence="2">Uncharacterized protein</fullName>
    </submittedName>
</protein>
<organism evidence="2 3">
    <name type="scientific">Vicia faba</name>
    <name type="common">Broad bean</name>
    <name type="synonym">Faba vulgaris</name>
    <dbReference type="NCBI Taxonomy" id="3906"/>
    <lineage>
        <taxon>Eukaryota</taxon>
        <taxon>Viridiplantae</taxon>
        <taxon>Streptophyta</taxon>
        <taxon>Embryophyta</taxon>
        <taxon>Tracheophyta</taxon>
        <taxon>Spermatophyta</taxon>
        <taxon>Magnoliopsida</taxon>
        <taxon>eudicotyledons</taxon>
        <taxon>Gunneridae</taxon>
        <taxon>Pentapetalae</taxon>
        <taxon>rosids</taxon>
        <taxon>fabids</taxon>
        <taxon>Fabales</taxon>
        <taxon>Fabaceae</taxon>
        <taxon>Papilionoideae</taxon>
        <taxon>50 kb inversion clade</taxon>
        <taxon>NPAAA clade</taxon>
        <taxon>Hologalegina</taxon>
        <taxon>IRL clade</taxon>
        <taxon>Fabeae</taxon>
        <taxon>Vicia</taxon>
    </lineage>
</organism>
<gene>
    <name evidence="2" type="ORF">VFH_II130400</name>
</gene>
<reference evidence="2 3" key="1">
    <citation type="submission" date="2023-01" db="EMBL/GenBank/DDBJ databases">
        <authorList>
            <person name="Kreplak J."/>
        </authorList>
    </citation>
    <scope>NUCLEOTIDE SEQUENCE [LARGE SCALE GENOMIC DNA]</scope>
</reference>
<evidence type="ECO:0000256" key="1">
    <source>
        <dbReference type="SAM" id="MobiDB-lite"/>
    </source>
</evidence>
<dbReference type="Proteomes" id="UP001157006">
    <property type="component" value="Chromosome 2"/>
</dbReference>